<evidence type="ECO:0008006" key="5">
    <source>
        <dbReference type="Google" id="ProtNLM"/>
    </source>
</evidence>
<dbReference type="eggNOG" id="KOG2177">
    <property type="taxonomic scope" value="Eukaryota"/>
</dbReference>
<evidence type="ECO:0000313" key="4">
    <source>
        <dbReference type="Proteomes" id="UP000013827"/>
    </source>
</evidence>
<reference evidence="3" key="2">
    <citation type="submission" date="2024-10" db="UniProtKB">
        <authorList>
            <consortium name="EnsemblProtists"/>
        </authorList>
    </citation>
    <scope>IDENTIFICATION</scope>
</reference>
<dbReference type="KEGG" id="ehx:EMIHUDRAFT_44050"/>
<sequence>GPTGIDALDDGCKVVCSQHRIMKVAPDGTVTTLAGSGSATFADGQGAAAHFHNPEDVAVDMLDMYGFVYVADQSNHRIRKIAPDGTVTTLAGSGNAAFADGQGIAAHFHHPAGVAVDGDGCVYVADQSNHRIRKIAPDGTVTTLAGSGSATFADGQGIAAHFHTPTGAAVDGDGCVYVADQSNHRIRKIAPDGTVTTLAGSGNAGSIEGQG</sequence>
<name>A0A0D3K904_EMIH1</name>
<proteinExistence type="predicted"/>
<dbReference type="InterPro" id="IPR001258">
    <property type="entry name" value="NHL_repeat"/>
</dbReference>
<organism evidence="3 4">
    <name type="scientific">Emiliania huxleyi (strain CCMP1516)</name>
    <dbReference type="NCBI Taxonomy" id="280463"/>
    <lineage>
        <taxon>Eukaryota</taxon>
        <taxon>Haptista</taxon>
        <taxon>Haptophyta</taxon>
        <taxon>Prymnesiophyceae</taxon>
        <taxon>Isochrysidales</taxon>
        <taxon>Noelaerhabdaceae</taxon>
        <taxon>Emiliania</taxon>
    </lineage>
</organism>
<dbReference type="EnsemblProtists" id="EOD32239">
    <property type="protein sequence ID" value="EOD32239"/>
    <property type="gene ID" value="EMIHUDRAFT_44050"/>
</dbReference>
<dbReference type="OMA" id="HRIMKVA"/>
<dbReference type="Pfam" id="PF01436">
    <property type="entry name" value="NHL"/>
    <property type="match status" value="2"/>
</dbReference>
<dbReference type="PANTHER" id="PTHR46388:SF2">
    <property type="entry name" value="NHL REPEAT-CONTAINING PROTEIN 2"/>
    <property type="match status" value="1"/>
</dbReference>
<dbReference type="PaxDb" id="2903-EOD32239"/>
<dbReference type="RefSeq" id="XP_005784668.1">
    <property type="nucleotide sequence ID" value="XM_005784611.1"/>
</dbReference>
<reference evidence="4" key="1">
    <citation type="journal article" date="2013" name="Nature">
        <title>Pan genome of the phytoplankton Emiliania underpins its global distribution.</title>
        <authorList>
            <person name="Read B.A."/>
            <person name="Kegel J."/>
            <person name="Klute M.J."/>
            <person name="Kuo A."/>
            <person name="Lefebvre S.C."/>
            <person name="Maumus F."/>
            <person name="Mayer C."/>
            <person name="Miller J."/>
            <person name="Monier A."/>
            <person name="Salamov A."/>
            <person name="Young J."/>
            <person name="Aguilar M."/>
            <person name="Claverie J.M."/>
            <person name="Frickenhaus S."/>
            <person name="Gonzalez K."/>
            <person name="Herman E.K."/>
            <person name="Lin Y.C."/>
            <person name="Napier J."/>
            <person name="Ogata H."/>
            <person name="Sarno A.F."/>
            <person name="Shmutz J."/>
            <person name="Schroeder D."/>
            <person name="de Vargas C."/>
            <person name="Verret F."/>
            <person name="von Dassow P."/>
            <person name="Valentin K."/>
            <person name="Van de Peer Y."/>
            <person name="Wheeler G."/>
            <person name="Dacks J.B."/>
            <person name="Delwiche C.F."/>
            <person name="Dyhrman S.T."/>
            <person name="Glockner G."/>
            <person name="John U."/>
            <person name="Richards T."/>
            <person name="Worden A.Z."/>
            <person name="Zhang X."/>
            <person name="Grigoriev I.V."/>
            <person name="Allen A.E."/>
            <person name="Bidle K."/>
            <person name="Borodovsky M."/>
            <person name="Bowler C."/>
            <person name="Brownlee C."/>
            <person name="Cock J.M."/>
            <person name="Elias M."/>
            <person name="Gladyshev V.N."/>
            <person name="Groth M."/>
            <person name="Guda C."/>
            <person name="Hadaegh A."/>
            <person name="Iglesias-Rodriguez M.D."/>
            <person name="Jenkins J."/>
            <person name="Jones B.M."/>
            <person name="Lawson T."/>
            <person name="Leese F."/>
            <person name="Lindquist E."/>
            <person name="Lobanov A."/>
            <person name="Lomsadze A."/>
            <person name="Malik S.B."/>
            <person name="Marsh M.E."/>
            <person name="Mackinder L."/>
            <person name="Mock T."/>
            <person name="Mueller-Roeber B."/>
            <person name="Pagarete A."/>
            <person name="Parker M."/>
            <person name="Probert I."/>
            <person name="Quesneville H."/>
            <person name="Raines C."/>
            <person name="Rensing S.A."/>
            <person name="Riano-Pachon D.M."/>
            <person name="Richier S."/>
            <person name="Rokitta S."/>
            <person name="Shiraiwa Y."/>
            <person name="Soanes D.M."/>
            <person name="van der Giezen M."/>
            <person name="Wahlund T.M."/>
            <person name="Williams B."/>
            <person name="Wilson W."/>
            <person name="Wolfe G."/>
            <person name="Wurch L.L."/>
        </authorList>
    </citation>
    <scope>NUCLEOTIDE SEQUENCE</scope>
</reference>
<feature type="repeat" description="NHL" evidence="2">
    <location>
        <begin position="161"/>
        <end position="192"/>
    </location>
</feature>
<accession>A0A0D3K904</accession>
<keyword evidence="4" id="KW-1185">Reference proteome</keyword>
<feature type="repeat" description="NHL" evidence="2">
    <location>
        <begin position="107"/>
        <end position="138"/>
    </location>
</feature>
<evidence type="ECO:0000256" key="1">
    <source>
        <dbReference type="ARBA" id="ARBA00022737"/>
    </source>
</evidence>
<evidence type="ECO:0000256" key="2">
    <source>
        <dbReference type="PROSITE-ProRule" id="PRU00504"/>
    </source>
</evidence>
<evidence type="ECO:0000313" key="3">
    <source>
        <dbReference type="EnsemblProtists" id="EOD32239"/>
    </source>
</evidence>
<dbReference type="HOGENOM" id="CLU_008645_1_2_1"/>
<protein>
    <recommendedName>
        <fullName evidence="5">SMP-30/Gluconolactonase/LRE-like region domain-containing protein</fullName>
    </recommendedName>
</protein>
<dbReference type="InterPro" id="IPR011042">
    <property type="entry name" value="6-blade_b-propeller_TolB-like"/>
</dbReference>
<dbReference type="SUPFAM" id="SSF101898">
    <property type="entry name" value="NHL repeat"/>
    <property type="match status" value="1"/>
</dbReference>
<dbReference type="PANTHER" id="PTHR46388">
    <property type="entry name" value="NHL REPEAT-CONTAINING PROTEIN 2"/>
    <property type="match status" value="1"/>
</dbReference>
<dbReference type="PROSITE" id="PS51125">
    <property type="entry name" value="NHL"/>
    <property type="match status" value="2"/>
</dbReference>
<dbReference type="Proteomes" id="UP000013827">
    <property type="component" value="Unassembled WGS sequence"/>
</dbReference>
<dbReference type="AlphaFoldDB" id="A0A0D3K904"/>
<dbReference type="GeneID" id="17277511"/>
<keyword evidence="1" id="KW-0677">Repeat</keyword>
<dbReference type="Gene3D" id="2.120.10.30">
    <property type="entry name" value="TolB, C-terminal domain"/>
    <property type="match status" value="2"/>
</dbReference>
<dbReference type="STRING" id="2903.R1FFZ3"/>